<dbReference type="GO" id="GO:0016301">
    <property type="term" value="F:kinase activity"/>
    <property type="evidence" value="ECO:0007669"/>
    <property type="project" value="UniProtKB-KW"/>
</dbReference>
<dbReference type="AlphaFoldDB" id="A0AA38S1B7"/>
<feature type="compositionally biased region" description="Pro residues" evidence="1">
    <location>
        <begin position="670"/>
        <end position="692"/>
    </location>
</feature>
<keyword evidence="3" id="KW-0808">Transferase</keyword>
<organism evidence="3 4">
    <name type="scientific">Pleurostoma richardsiae</name>
    <dbReference type="NCBI Taxonomy" id="41990"/>
    <lineage>
        <taxon>Eukaryota</taxon>
        <taxon>Fungi</taxon>
        <taxon>Dikarya</taxon>
        <taxon>Ascomycota</taxon>
        <taxon>Pezizomycotina</taxon>
        <taxon>Sordariomycetes</taxon>
        <taxon>Sordariomycetidae</taxon>
        <taxon>Calosphaeriales</taxon>
        <taxon>Pleurostomataceae</taxon>
        <taxon>Pleurostoma</taxon>
    </lineage>
</organism>
<name>A0AA38S1B7_9PEZI</name>
<feature type="region of interest" description="Disordered" evidence="1">
    <location>
        <begin position="290"/>
        <end position="319"/>
    </location>
</feature>
<dbReference type="EMBL" id="JANBVO010000005">
    <property type="protein sequence ID" value="KAJ9152123.1"/>
    <property type="molecule type" value="Genomic_DNA"/>
</dbReference>
<sequence length="748" mass="81827">MASSLRLRLICCGVWLISAICRTQAELLAPQDYLQRPLLREPGDDPAPVASSSAPWRQLNFSSSAPHLFASAHSLLHQWSNTMFPNGHSIAAVEVPAYTLFYHGRNDEELPPSPEWLAFDLEMSYGIMGSTRNSWLLTYQTTRPVRALYFDGESAALMGLGQLDTQMLHVYGNVSGPEGDSGFPFRGLAPEYDRARGLCDWLLDAGLRGEGWGFEGVVRMNAGFEMIWCDFTSGSLRLLTQLNITAPLLPAEDGDGDGGGDGWERRSSNTGADVHGQVMQAEAAGQLETSYYSLPPRPTRTDRVVDPSHPPAPPNWRRTRDQEPFVQAQAWGWFDSATWHYGSTRAGPGAGEVRAKVLGCGLLSYYAPRFANQSLNRALDERPALNLTDQGIWKGEGAEGNRTVALNQLRRRRRYHHLAAVVPEEAAMMRVDSERALRALLRGEDCTGADWVGMTAEIVQRTTDHLTMLDSQLAAAPPDLRNRTAARDWLAEVRAQSHLFAVAFLEYPPSSADREDAWSTRSKLFGETYSRCRYRYTRLMAPDEGVSPLSPEERDLRWAVEETYGAVCSVLLTLSFEIEGAWARNIAAPTEDREAVLSLEGRVGAWREGIAELTAWLGWEGEYVGCKEVCAWDERCYIPMWPLIAFGGGGGPGGGGRGRGPPRNGTGPPGGGPPDGGPPGGGPPGGDGPPPNHEGRRGHGSPDDGARGNRTGPGGPGFKMPPRGPSWMGDETDLWEPRCVKQEFIMGR</sequence>
<gene>
    <name evidence="3" type="ORF">NKR23_g2659</name>
</gene>
<feature type="compositionally biased region" description="Basic and acidic residues" evidence="1">
    <location>
        <begin position="693"/>
        <end position="707"/>
    </location>
</feature>
<feature type="signal peptide" evidence="2">
    <location>
        <begin position="1"/>
        <end position="25"/>
    </location>
</feature>
<feature type="region of interest" description="Disordered" evidence="1">
    <location>
        <begin position="651"/>
        <end position="734"/>
    </location>
</feature>
<evidence type="ECO:0000313" key="3">
    <source>
        <dbReference type="EMBL" id="KAJ9152123.1"/>
    </source>
</evidence>
<evidence type="ECO:0000256" key="2">
    <source>
        <dbReference type="SAM" id="SignalP"/>
    </source>
</evidence>
<evidence type="ECO:0000256" key="1">
    <source>
        <dbReference type="SAM" id="MobiDB-lite"/>
    </source>
</evidence>
<dbReference type="Proteomes" id="UP001174694">
    <property type="component" value="Unassembled WGS sequence"/>
</dbReference>
<evidence type="ECO:0000313" key="4">
    <source>
        <dbReference type="Proteomes" id="UP001174694"/>
    </source>
</evidence>
<keyword evidence="3" id="KW-0418">Kinase</keyword>
<feature type="region of interest" description="Disordered" evidence="1">
    <location>
        <begin position="250"/>
        <end position="273"/>
    </location>
</feature>
<keyword evidence="4" id="KW-1185">Reference proteome</keyword>
<feature type="chain" id="PRO_5041231715" evidence="2">
    <location>
        <begin position="26"/>
        <end position="748"/>
    </location>
</feature>
<dbReference type="PANTHER" id="PTHR35204:SF1">
    <property type="entry name" value="ENTEROTOXIN"/>
    <property type="match status" value="1"/>
</dbReference>
<comment type="caution">
    <text evidence="3">The sequence shown here is derived from an EMBL/GenBank/DDBJ whole genome shotgun (WGS) entry which is preliminary data.</text>
</comment>
<keyword evidence="2" id="KW-0732">Signal</keyword>
<protein>
    <submittedName>
        <fullName evidence="3">Serine protein kinase</fullName>
    </submittedName>
</protein>
<accession>A0AA38S1B7</accession>
<dbReference type="PANTHER" id="PTHR35204">
    <property type="entry name" value="YALI0A21131P"/>
    <property type="match status" value="1"/>
</dbReference>
<proteinExistence type="predicted"/>
<dbReference type="InterPro" id="IPR038921">
    <property type="entry name" value="YOR389W-like"/>
</dbReference>
<reference evidence="3" key="1">
    <citation type="submission" date="2022-07" db="EMBL/GenBank/DDBJ databases">
        <title>Fungi with potential for degradation of polypropylene.</title>
        <authorList>
            <person name="Gostincar C."/>
        </authorList>
    </citation>
    <scope>NUCLEOTIDE SEQUENCE</scope>
    <source>
        <strain evidence="3">EXF-13308</strain>
    </source>
</reference>